<dbReference type="RefSeq" id="WP_002708425.1">
    <property type="nucleotide sequence ID" value="NZ_JH651384.1"/>
</dbReference>
<keyword evidence="3" id="KW-1185">Reference proteome</keyword>
<evidence type="ECO:0000313" key="3">
    <source>
        <dbReference type="Proteomes" id="UP000005317"/>
    </source>
</evidence>
<sequence length="269" mass="29423">MTQTPITETDLQAYVDEQLEPARRAEVDAWLHRHPTDAARVQDFQRQNEALRKLFDPMLEEPLPPQWALPKPRNRLAPNLMRMAAMLSALGVGVILGWFGRGGLLLQEPVTVADSTPPVTALAVADSGLAHRAAIAHAVYSPDIRRPVEIGADQESQLVAWLSNRLGIKLKPPSLGALGYELIGGRLLPGAAGPVAQFMYHDASGKRLTLYVSHEADTPSTTAFQFVKEGPISVFFWVDEDMGYAISAGTDKAELAQVALTVYKQLHQD</sequence>
<name>A0A656HDL2_THINJ</name>
<evidence type="ECO:0000256" key="1">
    <source>
        <dbReference type="SAM" id="Phobius"/>
    </source>
</evidence>
<evidence type="ECO:0000313" key="2">
    <source>
        <dbReference type="EMBL" id="EIJ34497.1"/>
    </source>
</evidence>
<dbReference type="Proteomes" id="UP000005317">
    <property type="component" value="Unassembled WGS sequence"/>
</dbReference>
<proteinExistence type="predicted"/>
<keyword evidence="1 2" id="KW-0812">Transmembrane</keyword>
<protein>
    <submittedName>
        <fullName evidence="2">Putative transmembrane anti-sigma factor</fullName>
    </submittedName>
</protein>
<keyword evidence="1" id="KW-1133">Transmembrane helix</keyword>
<dbReference type="EMBL" id="JH651384">
    <property type="protein sequence ID" value="EIJ34497.1"/>
    <property type="molecule type" value="Genomic_DNA"/>
</dbReference>
<dbReference type="OrthoDB" id="9152892at2"/>
<organism evidence="2 3">
    <name type="scientific">Thiothrix nivea (strain ATCC 35100 / DSM 5205 / JP2)</name>
    <dbReference type="NCBI Taxonomy" id="870187"/>
    <lineage>
        <taxon>Bacteria</taxon>
        <taxon>Pseudomonadati</taxon>
        <taxon>Pseudomonadota</taxon>
        <taxon>Gammaproteobacteria</taxon>
        <taxon>Thiotrichales</taxon>
        <taxon>Thiotrichaceae</taxon>
        <taxon>Thiothrix</taxon>
    </lineage>
</organism>
<reference evidence="3" key="1">
    <citation type="journal article" date="2011" name="Stand. Genomic Sci.">
        <title>Genome sequence of the filamentous, gliding Thiothrix nivea neotype strain (JP2(T)).</title>
        <authorList>
            <person name="Lapidus A."/>
            <person name="Nolan M."/>
            <person name="Lucas S."/>
            <person name="Glavina Del Rio T."/>
            <person name="Tice H."/>
            <person name="Cheng J.F."/>
            <person name="Tapia R."/>
            <person name="Han C."/>
            <person name="Goodwin L."/>
            <person name="Pitluck S."/>
            <person name="Liolios K."/>
            <person name="Pagani I."/>
            <person name="Ivanova N."/>
            <person name="Huntemann M."/>
            <person name="Mavromatis K."/>
            <person name="Mikhailova N."/>
            <person name="Pati A."/>
            <person name="Chen A."/>
            <person name="Palaniappan K."/>
            <person name="Land M."/>
            <person name="Brambilla E.M."/>
            <person name="Rohde M."/>
            <person name="Abt B."/>
            <person name="Verbarg S."/>
            <person name="Goker M."/>
            <person name="Bristow J."/>
            <person name="Eisen J.A."/>
            <person name="Markowitz V."/>
            <person name="Hugenholtz P."/>
            <person name="Kyrpides N.C."/>
            <person name="Klenk H.P."/>
            <person name="Woyke T."/>
        </authorList>
    </citation>
    <scope>NUCLEOTIDE SEQUENCE [LARGE SCALE GENOMIC DNA]</scope>
    <source>
        <strain evidence="3">ATCC 35100 / DSM 5205 / JP2</strain>
    </source>
</reference>
<accession>A0A656HDL2</accession>
<keyword evidence="1" id="KW-0472">Membrane</keyword>
<gene>
    <name evidence="2" type="ORF">Thini_1921</name>
</gene>
<feature type="transmembrane region" description="Helical" evidence="1">
    <location>
        <begin position="80"/>
        <end position="99"/>
    </location>
</feature>
<dbReference type="AlphaFoldDB" id="A0A656HDL2"/>